<dbReference type="AlphaFoldDB" id="A0A2Z2HLT5"/>
<dbReference type="KEGG" id="nct:NMSP_1358"/>
<dbReference type="Proteomes" id="UP000249949">
    <property type="component" value="Chromosome"/>
</dbReference>
<dbReference type="OrthoDB" id="12300at2157"/>
<name>A0A2Z2HLT5_9ARCH</name>
<gene>
    <name evidence="1" type="ORF">NMSP_1358</name>
</gene>
<dbReference type="RefSeq" id="WP_086908002.1">
    <property type="nucleotide sequence ID" value="NZ_CP021324.1"/>
</dbReference>
<accession>A0A2Z2HLT5</accession>
<proteinExistence type="predicted"/>
<dbReference type="GeneID" id="32901806"/>
<evidence type="ECO:0000313" key="1">
    <source>
        <dbReference type="EMBL" id="ARS64971.1"/>
    </source>
</evidence>
<dbReference type="EMBL" id="CP021324">
    <property type="protein sequence ID" value="ARS64971.1"/>
    <property type="molecule type" value="Genomic_DNA"/>
</dbReference>
<reference evidence="1 2" key="1">
    <citation type="journal article" date="2017" name="Environ. Microbiol.">
        <title>Genome and epigenome of a novel marine Thaumarchaeota strain suggest viral infection, phosphorothioation DNA modification and multiple restriction systems.</title>
        <authorList>
            <person name="Ahlgren N.A."/>
            <person name="Chen Y."/>
            <person name="Needham D.M."/>
            <person name="Parada A.E."/>
            <person name="Sachdeva R."/>
            <person name="Trinh V."/>
            <person name="Chen T."/>
            <person name="Fuhrman J.A."/>
        </authorList>
    </citation>
    <scope>NUCLEOTIDE SEQUENCE [LARGE SCALE GENOMIC DNA]</scope>
    <source>
        <strain evidence="1 2">SPOT01</strain>
    </source>
</reference>
<keyword evidence="2" id="KW-1185">Reference proteome</keyword>
<organism evidence="1 2">
    <name type="scientific">Candidatus Nitrosomarinus catalinensis</name>
    <dbReference type="NCBI Taxonomy" id="1898749"/>
    <lineage>
        <taxon>Archaea</taxon>
        <taxon>Nitrososphaerota</taxon>
        <taxon>Nitrososphaeria</taxon>
        <taxon>Nitrosopumilales</taxon>
        <taxon>Nitrosopumilaceae</taxon>
        <taxon>Candidatus Nitrosomarinus</taxon>
    </lineage>
</organism>
<protein>
    <submittedName>
        <fullName evidence="1">Uncharacterized protein</fullName>
    </submittedName>
</protein>
<sequence length="392" mass="43134">MYEFLLGFFLILAPVYAESLPDYDKPFAPIYTDKPGYSWTDKIIISINAPSWNSNSNKIDSIGETDSHPIKISSGENFLKPYRLTETSSGSGIFSGEIILTGFLHDVDGDGNFDTNPKTSGNGPTNGFLEADNDDSITISFEFADGVVLTESIPITWNMGVIQFSKDVFLTSDSVEIRVIDHDMNLNPEAIDTITVEVFSDSDSGGIQVVATETSERSGDFIANISLSTNTSSGNRLYAVPGDGIFAKYDDHTLPKPFSKSDEISIETSANVDHSIASINRIQTSPISFSDSFGNPLDSLISQTQMQIVGTIENKLNYEQDFIYFFQIKNSDNSVLSLSWIQGKLSPNQILDISQSWIPEKSDNYVLETYVWNSLNDFIPLSPAISSSITID</sequence>
<evidence type="ECO:0000313" key="2">
    <source>
        <dbReference type="Proteomes" id="UP000249949"/>
    </source>
</evidence>